<sequence>MKYEKAQNLLPENIIELIQEYIDGGYLYIPRKTNNRKSWGEGTETKKDLKERNIEILKRYDEGVSAKELTKNYFLTENSIRRIIRQEKKVV</sequence>
<dbReference type="OrthoDB" id="9800398at2"/>
<proteinExistence type="predicted"/>
<dbReference type="EMBL" id="NOJY02000009">
    <property type="protein sequence ID" value="RDY28084.1"/>
    <property type="molecule type" value="Genomic_DNA"/>
</dbReference>
<accession>A0A371J5T5</accession>
<dbReference type="PANTHER" id="PTHR37812:SF1">
    <property type="entry name" value="MU-LIKE PROPHAGE FLUMU PROTEIN C"/>
    <property type="match status" value="1"/>
</dbReference>
<dbReference type="InterPro" id="IPR052411">
    <property type="entry name" value="c-mor_Regulatory_Protein"/>
</dbReference>
<evidence type="ECO:0000313" key="2">
    <source>
        <dbReference type="Proteomes" id="UP000215694"/>
    </source>
</evidence>
<organism evidence="1 2">
    <name type="scientific">Romboutsia weinsteinii</name>
    <dbReference type="NCBI Taxonomy" id="2020949"/>
    <lineage>
        <taxon>Bacteria</taxon>
        <taxon>Bacillati</taxon>
        <taxon>Bacillota</taxon>
        <taxon>Clostridia</taxon>
        <taxon>Peptostreptococcales</taxon>
        <taxon>Peptostreptococcaceae</taxon>
        <taxon>Romboutsia</taxon>
    </lineage>
</organism>
<reference evidence="1 2" key="1">
    <citation type="journal article" date="2017" name="Genome Announc.">
        <title>Draft Genome Sequence of Romboutsia weinsteinii sp. nov. Strain CCRI-19649(T) Isolated from Surface Water.</title>
        <authorList>
            <person name="Maheux A.F."/>
            <person name="Boudreau D.K."/>
            <person name="Berube E."/>
            <person name="Boissinot M."/>
            <person name="Cantin P."/>
            <person name="Raymond F."/>
            <person name="Corbeil J."/>
            <person name="Omar R.F."/>
            <person name="Bergeron M.G."/>
        </authorList>
    </citation>
    <scope>NUCLEOTIDE SEQUENCE [LARGE SCALE GENOMIC DNA]</scope>
    <source>
        <strain evidence="1 2">CCRI-19649</strain>
    </source>
</reference>
<dbReference type="NCBIfam" id="NF040785">
    <property type="entry name" value="CD3324_fam"/>
    <property type="match status" value="1"/>
</dbReference>
<dbReference type="Proteomes" id="UP000215694">
    <property type="component" value="Unassembled WGS sequence"/>
</dbReference>
<protein>
    <recommendedName>
        <fullName evidence="3">Mor transcription activator domain-containing protein</fullName>
    </recommendedName>
</protein>
<gene>
    <name evidence="1" type="ORF">CHL78_007215</name>
</gene>
<evidence type="ECO:0008006" key="3">
    <source>
        <dbReference type="Google" id="ProtNLM"/>
    </source>
</evidence>
<evidence type="ECO:0000313" key="1">
    <source>
        <dbReference type="EMBL" id="RDY28084.1"/>
    </source>
</evidence>
<dbReference type="InterPro" id="IPR049739">
    <property type="entry name" value="YraL-like"/>
</dbReference>
<dbReference type="AlphaFoldDB" id="A0A371J5T5"/>
<dbReference type="PANTHER" id="PTHR37812">
    <property type="entry name" value="MU-LIKE PROPHAGE FLUMU PROTEIN C"/>
    <property type="match status" value="1"/>
</dbReference>
<dbReference type="RefSeq" id="WP_094367762.1">
    <property type="nucleotide sequence ID" value="NZ_NOJY02000009.1"/>
</dbReference>
<comment type="caution">
    <text evidence="1">The sequence shown here is derived from an EMBL/GenBank/DDBJ whole genome shotgun (WGS) entry which is preliminary data.</text>
</comment>
<dbReference type="InterPro" id="IPR009057">
    <property type="entry name" value="Homeodomain-like_sf"/>
</dbReference>
<dbReference type="Gene3D" id="1.10.10.60">
    <property type="entry name" value="Homeodomain-like"/>
    <property type="match status" value="1"/>
</dbReference>
<keyword evidence="2" id="KW-1185">Reference proteome</keyword>
<dbReference type="SUPFAM" id="SSF46689">
    <property type="entry name" value="Homeodomain-like"/>
    <property type="match status" value="1"/>
</dbReference>
<name>A0A371J5T5_9FIRM</name>